<evidence type="ECO:0000313" key="2">
    <source>
        <dbReference type="Proteomes" id="UP001205311"/>
    </source>
</evidence>
<comment type="caution">
    <text evidence="1">The sequence shown here is derived from an EMBL/GenBank/DDBJ whole genome shotgun (WGS) entry which is preliminary data.</text>
</comment>
<protein>
    <submittedName>
        <fullName evidence="1">AAA ATPase domain-containing protein</fullName>
    </submittedName>
</protein>
<keyword evidence="2" id="KW-1185">Reference proteome</keyword>
<accession>A0ABT1HRI7</accession>
<organism evidence="1 2">
    <name type="scientific">Streptoalloteichus tenebrarius (strain ATCC 17920 / DSM 40477 / JCM 4838 / CBS 697.72 / NBRC 16177 / NCIMB 11028 / NRRL B-12390 / A12253. 1 / ISP 5477)</name>
    <name type="common">Streptomyces tenebrarius</name>
    <dbReference type="NCBI Taxonomy" id="1933"/>
    <lineage>
        <taxon>Bacteria</taxon>
        <taxon>Bacillati</taxon>
        <taxon>Actinomycetota</taxon>
        <taxon>Actinomycetes</taxon>
        <taxon>Pseudonocardiales</taxon>
        <taxon>Pseudonocardiaceae</taxon>
        <taxon>Streptoalloteichus</taxon>
    </lineage>
</organism>
<dbReference type="RefSeq" id="WP_253668985.1">
    <property type="nucleotide sequence ID" value="NZ_JAMTCP010000006.1"/>
</dbReference>
<dbReference type="EMBL" id="JAMTCP010000006">
    <property type="protein sequence ID" value="MCP2258050.1"/>
    <property type="molecule type" value="Genomic_DNA"/>
</dbReference>
<dbReference type="SUPFAM" id="SSF52540">
    <property type="entry name" value="P-loop containing nucleoside triphosphate hydrolases"/>
    <property type="match status" value="1"/>
</dbReference>
<evidence type="ECO:0000313" key="1">
    <source>
        <dbReference type="EMBL" id="MCP2258050.1"/>
    </source>
</evidence>
<dbReference type="Proteomes" id="UP001205311">
    <property type="component" value="Unassembled WGS sequence"/>
</dbReference>
<name>A0ABT1HRI7_STRSD</name>
<dbReference type="Gene3D" id="3.40.50.300">
    <property type="entry name" value="P-loop containing nucleotide triphosphate hydrolases"/>
    <property type="match status" value="1"/>
</dbReference>
<proteinExistence type="predicted"/>
<gene>
    <name evidence="1" type="ORF">LX15_001737</name>
</gene>
<reference evidence="1 2" key="1">
    <citation type="submission" date="2022-06" db="EMBL/GenBank/DDBJ databases">
        <title>Genomic Encyclopedia of Archaeal and Bacterial Type Strains, Phase II (KMG-II): from individual species to whole genera.</title>
        <authorList>
            <person name="Goeker M."/>
        </authorList>
    </citation>
    <scope>NUCLEOTIDE SEQUENCE [LARGE SCALE GENOMIC DNA]</scope>
    <source>
        <strain evidence="1 2">DSM 40477</strain>
    </source>
</reference>
<dbReference type="InterPro" id="IPR027417">
    <property type="entry name" value="P-loop_NTPase"/>
</dbReference>
<sequence>MTGRGRPGPGAAEERRPVRDVADAVLAAPARLGAVRLVAVDGPSGSGKSRLADALVRELATRGVVVGLVRTDFFATWDDPVDWWPRLVEGVLTPLGRGERGRYRRVVWRDGEPFPGPFVDVEVPDVLVVEGVSSARAEVAPLLSYSVWVEHPDPAARLERAVRRDGESSRPHLVAWQRFERGWFAADGAKHRADRQLVVTE</sequence>